<dbReference type="EMBL" id="JACEIK010001894">
    <property type="protein sequence ID" value="MCD7472941.1"/>
    <property type="molecule type" value="Genomic_DNA"/>
</dbReference>
<gene>
    <name evidence="2" type="ORF">HAX54_014378</name>
</gene>
<sequence>MASRADKGKEIVAVPRGGSKGSGRELHQARQLKRHPLLGGLDPRLWGSMGLSGSMFKKKP</sequence>
<dbReference type="Proteomes" id="UP000823775">
    <property type="component" value="Unassembled WGS sequence"/>
</dbReference>
<keyword evidence="3" id="KW-1185">Reference proteome</keyword>
<evidence type="ECO:0000313" key="2">
    <source>
        <dbReference type="EMBL" id="MCD7472941.1"/>
    </source>
</evidence>
<organism evidence="2 3">
    <name type="scientific">Datura stramonium</name>
    <name type="common">Jimsonweed</name>
    <name type="synonym">Common thornapple</name>
    <dbReference type="NCBI Taxonomy" id="4076"/>
    <lineage>
        <taxon>Eukaryota</taxon>
        <taxon>Viridiplantae</taxon>
        <taxon>Streptophyta</taxon>
        <taxon>Embryophyta</taxon>
        <taxon>Tracheophyta</taxon>
        <taxon>Spermatophyta</taxon>
        <taxon>Magnoliopsida</taxon>
        <taxon>eudicotyledons</taxon>
        <taxon>Gunneridae</taxon>
        <taxon>Pentapetalae</taxon>
        <taxon>asterids</taxon>
        <taxon>lamiids</taxon>
        <taxon>Solanales</taxon>
        <taxon>Solanaceae</taxon>
        <taxon>Solanoideae</taxon>
        <taxon>Datureae</taxon>
        <taxon>Datura</taxon>
    </lineage>
</organism>
<protein>
    <submittedName>
        <fullName evidence="2">Uncharacterized protein</fullName>
    </submittedName>
</protein>
<name>A0ABS8TPW2_DATST</name>
<feature type="compositionally biased region" description="Basic and acidic residues" evidence="1">
    <location>
        <begin position="1"/>
        <end position="10"/>
    </location>
</feature>
<accession>A0ABS8TPW2</accession>
<feature type="region of interest" description="Disordered" evidence="1">
    <location>
        <begin position="1"/>
        <end position="39"/>
    </location>
</feature>
<evidence type="ECO:0000313" key="3">
    <source>
        <dbReference type="Proteomes" id="UP000823775"/>
    </source>
</evidence>
<reference evidence="2 3" key="1">
    <citation type="journal article" date="2021" name="BMC Genomics">
        <title>Datura genome reveals duplications of psychoactive alkaloid biosynthetic genes and high mutation rate following tissue culture.</title>
        <authorList>
            <person name="Rajewski A."/>
            <person name="Carter-House D."/>
            <person name="Stajich J."/>
            <person name="Litt A."/>
        </authorList>
    </citation>
    <scope>NUCLEOTIDE SEQUENCE [LARGE SCALE GENOMIC DNA]</scope>
    <source>
        <strain evidence="2">AR-01</strain>
    </source>
</reference>
<feature type="non-terminal residue" evidence="2">
    <location>
        <position position="60"/>
    </location>
</feature>
<evidence type="ECO:0000256" key="1">
    <source>
        <dbReference type="SAM" id="MobiDB-lite"/>
    </source>
</evidence>
<proteinExistence type="predicted"/>
<comment type="caution">
    <text evidence="2">The sequence shown here is derived from an EMBL/GenBank/DDBJ whole genome shotgun (WGS) entry which is preliminary data.</text>
</comment>